<sequence>MEQASRTLRFLQGVPAFAGLSGAELERVYACTSLRVVGRGEIVAMAGDPVDDLAIVASGRLKAREGGASGHETGQGDAVEAQAFFGRGPASSTHEALRETVLLSIAWDDLVAGYAATPSLIGSCFSRAFNGHAAAANRLKASSRLLVCPAGANARLDKATLDALLLALEETAEVRVLRQETFGGSLPGALAFDDPAMAHWLQEQELKFDVTVVIADGSDHAFAADAVCEADEIVFLGQGGATELSDLERHAIERRGPERCSLVVASDGIEVRKAAEWLPPRPYRTSLFIDFSVPRATAQLASALLGRGNTIAVTSTGVYAAAILGALQAFEASGAPATALAAAGSAVLPAGMLACGVTLADAEDLFRELANPLLWKRAGRAEVGLYEALAVDAVLGSALAGLDIALASRPFAALSLSLSKDAPSVHCGGGLHAAVRAGILPPGLLPPLIPEDGAILVSGECETEALLEAAERLSSAPPVFLHPAAPGLGASPMSYRQAVGGSQFRLAPFQSPGPIDKRLRIESVLGAYQSRRRRPVDGAPVTYAVPVAEGISPTDWGEWARLRDAAFDSMSAEIEKTRAT</sequence>
<keyword evidence="3" id="KW-1185">Reference proteome</keyword>
<dbReference type="InterPro" id="IPR018490">
    <property type="entry name" value="cNMP-bd_dom_sf"/>
</dbReference>
<dbReference type="AlphaFoldDB" id="A0A8I1KG66"/>
<evidence type="ECO:0000313" key="3">
    <source>
        <dbReference type="Proteomes" id="UP000623250"/>
    </source>
</evidence>
<reference evidence="2 3" key="1">
    <citation type="submission" date="2020-12" db="EMBL/GenBank/DDBJ databases">
        <title>Revised draft genomes of Rhodomicrobium vannielii ATCC 17100 and Rhodomicrobium udaipurense JA643.</title>
        <authorList>
            <person name="Conners E.M."/>
            <person name="Davenport E.J."/>
            <person name="Bose A."/>
        </authorList>
    </citation>
    <scope>NUCLEOTIDE SEQUENCE [LARGE SCALE GENOMIC DNA]</scope>
    <source>
        <strain evidence="2 3">JA643</strain>
    </source>
</reference>
<dbReference type="SUPFAM" id="SSF51206">
    <property type="entry name" value="cAMP-binding domain-like"/>
    <property type="match status" value="1"/>
</dbReference>
<dbReference type="PROSITE" id="PS50042">
    <property type="entry name" value="CNMP_BINDING_3"/>
    <property type="match status" value="1"/>
</dbReference>
<dbReference type="InterPro" id="IPR014710">
    <property type="entry name" value="RmlC-like_jellyroll"/>
</dbReference>
<dbReference type="InterPro" id="IPR000595">
    <property type="entry name" value="cNMP-bd_dom"/>
</dbReference>
<dbReference type="Gene3D" id="2.60.120.10">
    <property type="entry name" value="Jelly Rolls"/>
    <property type="match status" value="1"/>
</dbReference>
<gene>
    <name evidence="2" type="ORF">JDN41_02520</name>
</gene>
<name>A0A8I1KG66_9HYPH</name>
<dbReference type="Pfam" id="PF00027">
    <property type="entry name" value="cNMP_binding"/>
    <property type="match status" value="1"/>
</dbReference>
<comment type="caution">
    <text evidence="2">The sequence shown here is derived from an EMBL/GenBank/DDBJ whole genome shotgun (WGS) entry which is preliminary data.</text>
</comment>
<dbReference type="EMBL" id="JAEMUK010000006">
    <property type="protein sequence ID" value="MBJ7542425.1"/>
    <property type="molecule type" value="Genomic_DNA"/>
</dbReference>
<accession>A0A8I1KG66</accession>
<dbReference type="RefSeq" id="WP_037232530.1">
    <property type="nucleotide sequence ID" value="NZ_JAEMUK010000006.1"/>
</dbReference>
<dbReference type="Proteomes" id="UP000623250">
    <property type="component" value="Unassembled WGS sequence"/>
</dbReference>
<dbReference type="SMART" id="SM00100">
    <property type="entry name" value="cNMP"/>
    <property type="match status" value="1"/>
</dbReference>
<proteinExistence type="predicted"/>
<feature type="domain" description="Cyclic nucleotide-binding" evidence="1">
    <location>
        <begin position="16"/>
        <end position="105"/>
    </location>
</feature>
<evidence type="ECO:0000259" key="1">
    <source>
        <dbReference type="PROSITE" id="PS50042"/>
    </source>
</evidence>
<protein>
    <submittedName>
        <fullName evidence="2">Cyclic nucleotide-binding domain-containing protein</fullName>
    </submittedName>
</protein>
<dbReference type="CDD" id="cd00038">
    <property type="entry name" value="CAP_ED"/>
    <property type="match status" value="1"/>
</dbReference>
<evidence type="ECO:0000313" key="2">
    <source>
        <dbReference type="EMBL" id="MBJ7542425.1"/>
    </source>
</evidence>
<organism evidence="2 3">
    <name type="scientific">Rhodomicrobium udaipurense</name>
    <dbReference type="NCBI Taxonomy" id="1202716"/>
    <lineage>
        <taxon>Bacteria</taxon>
        <taxon>Pseudomonadati</taxon>
        <taxon>Pseudomonadota</taxon>
        <taxon>Alphaproteobacteria</taxon>
        <taxon>Hyphomicrobiales</taxon>
        <taxon>Hyphomicrobiaceae</taxon>
        <taxon>Rhodomicrobium</taxon>
    </lineage>
</organism>